<keyword evidence="2" id="KW-0012">Acyltransferase</keyword>
<evidence type="ECO:0000313" key="5">
    <source>
        <dbReference type="Proteomes" id="UP001228113"/>
    </source>
</evidence>
<dbReference type="KEGG" id="msea:METESE_29750"/>
<accession>A0AA48H1Q0</accession>
<evidence type="ECO:0000313" key="4">
    <source>
        <dbReference type="EMBL" id="BDU78017.1"/>
    </source>
</evidence>
<dbReference type="Gene3D" id="3.40.630.30">
    <property type="match status" value="1"/>
</dbReference>
<proteinExistence type="predicted"/>
<evidence type="ECO:0000256" key="1">
    <source>
        <dbReference type="ARBA" id="ARBA00022679"/>
    </source>
</evidence>
<sequence>MIHLAPGSQVPAWAEALETACFGDAWGDLDDLEHLWAEPGVGFARWQVVEAAGEAELIRIAVDPAHRRTGAGRRILAHSQAAIARLGVATAHLEVRLGNDAARRLYAAEGWRECGLRRAYYRDGEDAVLYVRTL</sequence>
<dbReference type="EMBL" id="AP027081">
    <property type="protein sequence ID" value="BDU78017.1"/>
    <property type="molecule type" value="Genomic_DNA"/>
</dbReference>
<gene>
    <name evidence="4" type="ORF">METESE_29750</name>
</gene>
<keyword evidence="1" id="KW-0808">Transferase</keyword>
<dbReference type="InterPro" id="IPR016181">
    <property type="entry name" value="Acyl_CoA_acyltransferase"/>
</dbReference>
<reference evidence="4" key="1">
    <citation type="journal article" date="2023" name="Int. J. Syst. Evol. Microbiol.">
        <title>Mesoterricola silvestris gen. nov., sp. nov., Mesoterricola sediminis sp. nov., Geothrix oryzae sp. nov., Geothrix edaphica sp. nov., Geothrix rubra sp. nov., and Geothrix limicola sp. nov., six novel members of Acidobacteriota isolated from soils.</title>
        <authorList>
            <person name="Itoh H."/>
            <person name="Sugisawa Y."/>
            <person name="Mise K."/>
            <person name="Xu Z."/>
            <person name="Kuniyasu M."/>
            <person name="Ushijima N."/>
            <person name="Kawano K."/>
            <person name="Kobayashi E."/>
            <person name="Shiratori Y."/>
            <person name="Masuda Y."/>
            <person name="Senoo K."/>
        </authorList>
    </citation>
    <scope>NUCLEOTIDE SEQUENCE</scope>
    <source>
        <strain evidence="4">W786</strain>
    </source>
</reference>
<name>A0AA48H1Q0_9BACT</name>
<dbReference type="GO" id="GO:0016747">
    <property type="term" value="F:acyltransferase activity, transferring groups other than amino-acyl groups"/>
    <property type="evidence" value="ECO:0007669"/>
    <property type="project" value="InterPro"/>
</dbReference>
<dbReference type="AlphaFoldDB" id="A0AA48H1Q0"/>
<evidence type="ECO:0000259" key="3">
    <source>
        <dbReference type="PROSITE" id="PS51186"/>
    </source>
</evidence>
<dbReference type="PANTHER" id="PTHR43420:SF44">
    <property type="entry name" value="ACETYLTRANSFERASE YPEA"/>
    <property type="match status" value="1"/>
</dbReference>
<dbReference type="PANTHER" id="PTHR43420">
    <property type="entry name" value="ACETYLTRANSFERASE"/>
    <property type="match status" value="1"/>
</dbReference>
<dbReference type="Proteomes" id="UP001228113">
    <property type="component" value="Chromosome"/>
</dbReference>
<organism evidence="4 5">
    <name type="scientific">Mesoterricola sediminis</name>
    <dbReference type="NCBI Taxonomy" id="2927980"/>
    <lineage>
        <taxon>Bacteria</taxon>
        <taxon>Pseudomonadati</taxon>
        <taxon>Acidobacteriota</taxon>
        <taxon>Holophagae</taxon>
        <taxon>Holophagales</taxon>
        <taxon>Holophagaceae</taxon>
        <taxon>Mesoterricola</taxon>
    </lineage>
</organism>
<dbReference type="Pfam" id="PF00583">
    <property type="entry name" value="Acetyltransf_1"/>
    <property type="match status" value="1"/>
</dbReference>
<dbReference type="PROSITE" id="PS51186">
    <property type="entry name" value="GNAT"/>
    <property type="match status" value="1"/>
</dbReference>
<dbReference type="InterPro" id="IPR050680">
    <property type="entry name" value="YpeA/RimI_acetyltransf"/>
</dbReference>
<keyword evidence="5" id="KW-1185">Reference proteome</keyword>
<dbReference type="CDD" id="cd04301">
    <property type="entry name" value="NAT_SF"/>
    <property type="match status" value="1"/>
</dbReference>
<protein>
    <recommendedName>
        <fullName evidence="3">N-acetyltransferase domain-containing protein</fullName>
    </recommendedName>
</protein>
<dbReference type="SUPFAM" id="SSF55729">
    <property type="entry name" value="Acyl-CoA N-acyltransferases (Nat)"/>
    <property type="match status" value="1"/>
</dbReference>
<dbReference type="RefSeq" id="WP_243333825.1">
    <property type="nucleotide sequence ID" value="NZ_AP027081.1"/>
</dbReference>
<dbReference type="InterPro" id="IPR000182">
    <property type="entry name" value="GNAT_dom"/>
</dbReference>
<evidence type="ECO:0000256" key="2">
    <source>
        <dbReference type="ARBA" id="ARBA00023315"/>
    </source>
</evidence>
<feature type="domain" description="N-acetyltransferase" evidence="3">
    <location>
        <begin position="1"/>
        <end position="134"/>
    </location>
</feature>